<keyword evidence="2" id="KW-1185">Reference proteome</keyword>
<organism evidence="1 2">
    <name type="scientific">Cuscuta campestris</name>
    <dbReference type="NCBI Taxonomy" id="132261"/>
    <lineage>
        <taxon>Eukaryota</taxon>
        <taxon>Viridiplantae</taxon>
        <taxon>Streptophyta</taxon>
        <taxon>Embryophyta</taxon>
        <taxon>Tracheophyta</taxon>
        <taxon>Spermatophyta</taxon>
        <taxon>Magnoliopsida</taxon>
        <taxon>eudicotyledons</taxon>
        <taxon>Gunneridae</taxon>
        <taxon>Pentapetalae</taxon>
        <taxon>asterids</taxon>
        <taxon>lamiids</taxon>
        <taxon>Solanales</taxon>
        <taxon>Convolvulaceae</taxon>
        <taxon>Cuscuteae</taxon>
        <taxon>Cuscuta</taxon>
        <taxon>Cuscuta subgen. Grammica</taxon>
        <taxon>Cuscuta sect. Cleistogrammica</taxon>
    </lineage>
</organism>
<proteinExistence type="predicted"/>
<accession>A0A484M3S3</accession>
<dbReference type="Proteomes" id="UP000595140">
    <property type="component" value="Unassembled WGS sequence"/>
</dbReference>
<gene>
    <name evidence="1" type="ORF">CCAM_LOCUS25258</name>
</gene>
<sequence length="141" mass="15894">MPSDALWLAMENVVPRHDLYSRHSLVNGGVLSDLNLVLGIPLFILPSAYFCNHLRPLFASIWLAFGVEVGVGSCSSCSRNFRLEEEARQAQTPKSPAVHPILQRHGFPEFFCRSMVKVEEATSFRFMSRSDERSTLQLQPT</sequence>
<dbReference type="EMBL" id="OOIL02002582">
    <property type="protein sequence ID" value="VFQ83482.1"/>
    <property type="molecule type" value="Genomic_DNA"/>
</dbReference>
<evidence type="ECO:0000313" key="2">
    <source>
        <dbReference type="Proteomes" id="UP000595140"/>
    </source>
</evidence>
<name>A0A484M3S3_9ASTE</name>
<dbReference type="AlphaFoldDB" id="A0A484M3S3"/>
<evidence type="ECO:0000313" key="1">
    <source>
        <dbReference type="EMBL" id="VFQ83482.1"/>
    </source>
</evidence>
<reference evidence="1 2" key="1">
    <citation type="submission" date="2018-04" db="EMBL/GenBank/DDBJ databases">
        <authorList>
            <person name="Vogel A."/>
        </authorList>
    </citation>
    <scope>NUCLEOTIDE SEQUENCE [LARGE SCALE GENOMIC DNA]</scope>
</reference>
<protein>
    <submittedName>
        <fullName evidence="1">Uncharacterized protein</fullName>
    </submittedName>
</protein>